<proteinExistence type="predicted"/>
<dbReference type="PANTHER" id="PTHR43537">
    <property type="entry name" value="TRANSCRIPTIONAL REGULATOR, GNTR FAMILY"/>
    <property type="match status" value="1"/>
</dbReference>
<dbReference type="PRINTS" id="PR00035">
    <property type="entry name" value="HTHGNTR"/>
</dbReference>
<dbReference type="SMART" id="SM00895">
    <property type="entry name" value="FCD"/>
    <property type="match status" value="1"/>
</dbReference>
<dbReference type="EMBL" id="BAABAT010000023">
    <property type="protein sequence ID" value="GAA4256273.1"/>
    <property type="molecule type" value="Genomic_DNA"/>
</dbReference>
<dbReference type="Gene3D" id="1.20.120.530">
    <property type="entry name" value="GntR ligand-binding domain-like"/>
    <property type="match status" value="1"/>
</dbReference>
<feature type="domain" description="HTH gntR-type" evidence="4">
    <location>
        <begin position="21"/>
        <end position="89"/>
    </location>
</feature>
<dbReference type="InterPro" id="IPR036390">
    <property type="entry name" value="WH_DNA-bd_sf"/>
</dbReference>
<evidence type="ECO:0000259" key="4">
    <source>
        <dbReference type="PROSITE" id="PS50949"/>
    </source>
</evidence>
<reference evidence="6" key="1">
    <citation type="journal article" date="2019" name="Int. J. Syst. Evol. Microbiol.">
        <title>The Global Catalogue of Microorganisms (GCM) 10K type strain sequencing project: providing services to taxonomists for standard genome sequencing and annotation.</title>
        <authorList>
            <consortium name="The Broad Institute Genomics Platform"/>
            <consortium name="The Broad Institute Genome Sequencing Center for Infectious Disease"/>
            <person name="Wu L."/>
            <person name="Ma J."/>
        </authorList>
    </citation>
    <scope>NUCLEOTIDE SEQUENCE [LARGE SCALE GENOMIC DNA]</scope>
    <source>
        <strain evidence="6">JCM 17441</strain>
    </source>
</reference>
<keyword evidence="6" id="KW-1185">Reference proteome</keyword>
<keyword evidence="2" id="KW-0238">DNA-binding</keyword>
<dbReference type="InterPro" id="IPR011711">
    <property type="entry name" value="GntR_C"/>
</dbReference>
<dbReference type="Proteomes" id="UP001500620">
    <property type="component" value="Unassembled WGS sequence"/>
</dbReference>
<evidence type="ECO:0000256" key="1">
    <source>
        <dbReference type="ARBA" id="ARBA00023015"/>
    </source>
</evidence>
<dbReference type="SMART" id="SM00345">
    <property type="entry name" value="HTH_GNTR"/>
    <property type="match status" value="1"/>
</dbReference>
<dbReference type="InterPro" id="IPR008920">
    <property type="entry name" value="TF_FadR/GntR_C"/>
</dbReference>
<gene>
    <name evidence="5" type="ORF">GCM10022255_068480</name>
</gene>
<name>A0ABP8DHW9_9ACTN</name>
<dbReference type="SUPFAM" id="SSF48008">
    <property type="entry name" value="GntR ligand-binding domain-like"/>
    <property type="match status" value="1"/>
</dbReference>
<evidence type="ECO:0000313" key="6">
    <source>
        <dbReference type="Proteomes" id="UP001500620"/>
    </source>
</evidence>
<dbReference type="InterPro" id="IPR036388">
    <property type="entry name" value="WH-like_DNA-bd_sf"/>
</dbReference>
<sequence length="253" mass="27841">MEGQWAHPRIRSDKRLRLCAMALSDDTVGAIKTMILDGRLRAGDKLPVERELAAELGVSRGTLREAVRSLTMIGVLDSRQGDGTYVTSLEPRLLLGSLAITMDLHQNSSELFLLETRRALESHATSQAAVRLGEAELARLAEILDEAAVLVEDGQVDALLEHDRAFHRLIVEASGNPVLASLTELLSGHTMRARLWRELTDDGAARRTLDEHRAILAALRARDPELARLRAAVHVAGLEQFVRTQIDSRPSAE</sequence>
<keyword evidence="3" id="KW-0804">Transcription</keyword>
<dbReference type="SUPFAM" id="SSF46785">
    <property type="entry name" value="Winged helix' DNA-binding domain"/>
    <property type="match status" value="1"/>
</dbReference>
<keyword evidence="1" id="KW-0805">Transcription regulation</keyword>
<organism evidence="5 6">
    <name type="scientific">Dactylosporangium darangshiense</name>
    <dbReference type="NCBI Taxonomy" id="579108"/>
    <lineage>
        <taxon>Bacteria</taxon>
        <taxon>Bacillati</taxon>
        <taxon>Actinomycetota</taxon>
        <taxon>Actinomycetes</taxon>
        <taxon>Micromonosporales</taxon>
        <taxon>Micromonosporaceae</taxon>
        <taxon>Dactylosporangium</taxon>
    </lineage>
</organism>
<dbReference type="Pfam" id="PF00392">
    <property type="entry name" value="GntR"/>
    <property type="match status" value="1"/>
</dbReference>
<dbReference type="Gene3D" id="1.10.10.10">
    <property type="entry name" value="Winged helix-like DNA-binding domain superfamily/Winged helix DNA-binding domain"/>
    <property type="match status" value="1"/>
</dbReference>
<dbReference type="PANTHER" id="PTHR43537:SF5">
    <property type="entry name" value="UXU OPERON TRANSCRIPTIONAL REGULATOR"/>
    <property type="match status" value="1"/>
</dbReference>
<dbReference type="Pfam" id="PF07729">
    <property type="entry name" value="FCD"/>
    <property type="match status" value="1"/>
</dbReference>
<protein>
    <submittedName>
        <fullName evidence="5">FadR/GntR family transcriptional regulator</fullName>
    </submittedName>
</protein>
<evidence type="ECO:0000313" key="5">
    <source>
        <dbReference type="EMBL" id="GAA4256273.1"/>
    </source>
</evidence>
<dbReference type="CDD" id="cd07377">
    <property type="entry name" value="WHTH_GntR"/>
    <property type="match status" value="1"/>
</dbReference>
<dbReference type="InterPro" id="IPR000524">
    <property type="entry name" value="Tscrpt_reg_HTH_GntR"/>
</dbReference>
<evidence type="ECO:0000256" key="3">
    <source>
        <dbReference type="ARBA" id="ARBA00023163"/>
    </source>
</evidence>
<comment type="caution">
    <text evidence="5">The sequence shown here is derived from an EMBL/GenBank/DDBJ whole genome shotgun (WGS) entry which is preliminary data.</text>
</comment>
<accession>A0ABP8DHW9</accession>
<dbReference type="PROSITE" id="PS50949">
    <property type="entry name" value="HTH_GNTR"/>
    <property type="match status" value="1"/>
</dbReference>
<evidence type="ECO:0000256" key="2">
    <source>
        <dbReference type="ARBA" id="ARBA00023125"/>
    </source>
</evidence>